<dbReference type="EMBL" id="CAFBIY010000038">
    <property type="protein sequence ID" value="CAB4849463.1"/>
    <property type="molecule type" value="Genomic_DNA"/>
</dbReference>
<dbReference type="EMBL" id="CAFBMT010000024">
    <property type="protein sequence ID" value="CAB4952026.1"/>
    <property type="molecule type" value="Genomic_DNA"/>
</dbReference>
<name>A0A6J6SFV3_9ZZZZ</name>
<evidence type="ECO:0000313" key="2">
    <source>
        <dbReference type="EMBL" id="CAB4733781.1"/>
    </source>
</evidence>
<reference evidence="2" key="1">
    <citation type="submission" date="2020-05" db="EMBL/GenBank/DDBJ databases">
        <authorList>
            <person name="Chiriac C."/>
            <person name="Salcher M."/>
            <person name="Ghai R."/>
            <person name="Kavagutti S V."/>
        </authorList>
    </citation>
    <scope>NUCLEOTIDE SEQUENCE</scope>
</reference>
<accession>A0A6J6SFV3</accession>
<dbReference type="EMBL" id="CAFBOL010000036">
    <property type="protein sequence ID" value="CAB4991776.1"/>
    <property type="molecule type" value="Genomic_DNA"/>
</dbReference>
<dbReference type="EMBL" id="CAESGF010000015">
    <property type="protein sequence ID" value="CAB4364606.1"/>
    <property type="molecule type" value="Genomic_DNA"/>
</dbReference>
<protein>
    <submittedName>
        <fullName evidence="2">Unannotated protein</fullName>
    </submittedName>
</protein>
<dbReference type="InterPro" id="IPR036527">
    <property type="entry name" value="SCP2_sterol-bd_dom_sf"/>
</dbReference>
<sequence>MRLVADAPLAERDVAHVIGPHLRRLQFQPGAATRAAEFLDVHKRLPTPPQAGAVIESLTTHVQANEQPDRGISALTPPPPRLGGGTVVFKFVAIGEHARQTMGVIRYLSLEWLDALTAAVAANDELQRLASEHTLGVTQAVTDGPEGTVVYHLQVGDGTARFGAGSAFPEDVRMEQTWETAVGVATGTINAQEAFIKGRILLTGGQQVLMQSQAVFAALDAVFRTVREHTEYT</sequence>
<dbReference type="EMBL" id="CAEZYF010000016">
    <property type="protein sequence ID" value="CAB4733781.1"/>
    <property type="molecule type" value="Genomic_DNA"/>
</dbReference>
<dbReference type="Gene3D" id="3.30.1050.10">
    <property type="entry name" value="SCP2 sterol-binding domain"/>
    <property type="match status" value="1"/>
</dbReference>
<dbReference type="SUPFAM" id="SSF55718">
    <property type="entry name" value="SCP-like"/>
    <property type="match status" value="1"/>
</dbReference>
<dbReference type="AlphaFoldDB" id="A0A6J6SFV3"/>
<evidence type="ECO:0000313" key="4">
    <source>
        <dbReference type="EMBL" id="CAB4849463.1"/>
    </source>
</evidence>
<evidence type="ECO:0000313" key="3">
    <source>
        <dbReference type="EMBL" id="CAB4830474.1"/>
    </source>
</evidence>
<evidence type="ECO:0000313" key="5">
    <source>
        <dbReference type="EMBL" id="CAB4952026.1"/>
    </source>
</evidence>
<evidence type="ECO:0000313" key="6">
    <source>
        <dbReference type="EMBL" id="CAB4991776.1"/>
    </source>
</evidence>
<organism evidence="2">
    <name type="scientific">freshwater metagenome</name>
    <dbReference type="NCBI Taxonomy" id="449393"/>
    <lineage>
        <taxon>unclassified sequences</taxon>
        <taxon>metagenomes</taxon>
        <taxon>ecological metagenomes</taxon>
    </lineage>
</organism>
<gene>
    <name evidence="2" type="ORF">UFOPK2656_02320</name>
    <name evidence="3" type="ORF">UFOPK3099_02031</name>
    <name evidence="4" type="ORF">UFOPK3267_00925</name>
    <name evidence="5" type="ORF">UFOPK3651_02921</name>
    <name evidence="6" type="ORF">UFOPK3931_01516</name>
    <name evidence="1" type="ORF">UFOPK4189_02365</name>
</gene>
<proteinExistence type="predicted"/>
<dbReference type="EMBL" id="CAFAAV010000179">
    <property type="protein sequence ID" value="CAB4830474.1"/>
    <property type="molecule type" value="Genomic_DNA"/>
</dbReference>
<evidence type="ECO:0000313" key="1">
    <source>
        <dbReference type="EMBL" id="CAB4364606.1"/>
    </source>
</evidence>